<dbReference type="AlphaFoldDB" id="A0AB35U6D7"/>
<dbReference type="InterPro" id="IPR016181">
    <property type="entry name" value="Acyl_CoA_acyltransferase"/>
</dbReference>
<dbReference type="RefSeq" id="WP_108774320.1">
    <property type="nucleotide sequence ID" value="NZ_JALBUR010000031.1"/>
</dbReference>
<keyword evidence="2" id="KW-0012">Acyltransferase</keyword>
<accession>A0AB35U6D7</accession>
<gene>
    <name evidence="2" type="ORF">MOZ60_09455</name>
</gene>
<keyword evidence="3" id="KW-1185">Reference proteome</keyword>
<dbReference type="Proteomes" id="UP001286174">
    <property type="component" value="Unassembled WGS sequence"/>
</dbReference>
<evidence type="ECO:0000313" key="3">
    <source>
        <dbReference type="Proteomes" id="UP001286174"/>
    </source>
</evidence>
<dbReference type="CDD" id="cd04301">
    <property type="entry name" value="NAT_SF"/>
    <property type="match status" value="1"/>
</dbReference>
<organism evidence="2 3">
    <name type="scientific">Grylomicrobium aquisgranensis</name>
    <dbReference type="NCBI Taxonomy" id="2926318"/>
    <lineage>
        <taxon>Bacteria</taxon>
        <taxon>Bacillati</taxon>
        <taxon>Bacillota</taxon>
        <taxon>Erysipelotrichia</taxon>
        <taxon>Erysipelotrichales</taxon>
        <taxon>Erysipelotrichaceae</taxon>
        <taxon>Grylomicrobium</taxon>
    </lineage>
</organism>
<dbReference type="SUPFAM" id="SSF55729">
    <property type="entry name" value="Acyl-CoA N-acyltransferases (Nat)"/>
    <property type="match status" value="1"/>
</dbReference>
<reference evidence="2 3" key="1">
    <citation type="submission" date="2022-03" db="EMBL/GenBank/DDBJ databases">
        <title>Novel taxa within the pig intestine.</title>
        <authorList>
            <person name="Wylensek D."/>
            <person name="Bishof K."/>
            <person name="Afrizal A."/>
            <person name="Clavel T."/>
        </authorList>
    </citation>
    <scope>NUCLEOTIDE SEQUENCE [LARGE SCALE GENOMIC DNA]</scope>
    <source>
        <strain evidence="2 3">CLA-KB-P133</strain>
    </source>
</reference>
<dbReference type="GO" id="GO:0016747">
    <property type="term" value="F:acyltransferase activity, transferring groups other than amino-acyl groups"/>
    <property type="evidence" value="ECO:0007669"/>
    <property type="project" value="InterPro"/>
</dbReference>
<dbReference type="PROSITE" id="PS51186">
    <property type="entry name" value="GNAT"/>
    <property type="match status" value="1"/>
</dbReference>
<dbReference type="EMBL" id="JALBUR010000031">
    <property type="protein sequence ID" value="MDX8420311.1"/>
    <property type="molecule type" value="Genomic_DNA"/>
</dbReference>
<evidence type="ECO:0000259" key="1">
    <source>
        <dbReference type="PROSITE" id="PS51186"/>
    </source>
</evidence>
<dbReference type="Gene3D" id="3.40.630.30">
    <property type="match status" value="1"/>
</dbReference>
<evidence type="ECO:0000313" key="2">
    <source>
        <dbReference type="EMBL" id="MDX8420311.1"/>
    </source>
</evidence>
<dbReference type="Pfam" id="PF00583">
    <property type="entry name" value="Acetyltransf_1"/>
    <property type="match status" value="1"/>
</dbReference>
<protein>
    <submittedName>
        <fullName evidence="2">GNAT family N-acetyltransferase</fullName>
        <ecNumber evidence="2">2.3.1.-</ecNumber>
    </submittedName>
</protein>
<name>A0AB35U6D7_9FIRM</name>
<dbReference type="InterPro" id="IPR000182">
    <property type="entry name" value="GNAT_dom"/>
</dbReference>
<comment type="caution">
    <text evidence="2">The sequence shown here is derived from an EMBL/GenBank/DDBJ whole genome shotgun (WGS) entry which is preliminary data.</text>
</comment>
<proteinExistence type="predicted"/>
<sequence>MVISYRQAQKEDVDEICRLSDDVIRRYEDFSRINREKALGWTHLSIAENIDAFSVILADGHKAGYLFITPVNGVYEIRDLLVFPQWQNKGIGTAVINQCVKDTGGNVRVYVFTGDLQTYSLFESCGFHPVQVFHRTRYLMAYGEQNNVMAEDTFDE</sequence>
<keyword evidence="2" id="KW-0808">Transferase</keyword>
<dbReference type="EC" id="2.3.1.-" evidence="2"/>
<feature type="domain" description="N-acetyltransferase" evidence="1">
    <location>
        <begin position="3"/>
        <end position="145"/>
    </location>
</feature>